<evidence type="ECO:0000313" key="1">
    <source>
        <dbReference type="EMBL" id="TNN87210.1"/>
    </source>
</evidence>
<dbReference type="AlphaFoldDB" id="A0A4Z2JAR8"/>
<sequence length="122" mass="12759">MRLLYTRLLWTCQAGGEEVFPGSRWVLTYCTCCEGSPKLESDMFGVGRGAGRSGGPPPLGPELSECFTAAVTSDKKSNLLSVTAKPVDLSQAALTGAGGQFALSGGSLGRLELWEQLGLSSD</sequence>
<accession>A0A4Z2JAR8</accession>
<gene>
    <name evidence="1" type="ORF">EYF80_002412</name>
</gene>
<name>A0A4Z2JAR8_9TELE</name>
<protein>
    <submittedName>
        <fullName evidence="1">Uncharacterized protein</fullName>
    </submittedName>
</protein>
<evidence type="ECO:0000313" key="2">
    <source>
        <dbReference type="Proteomes" id="UP000314294"/>
    </source>
</evidence>
<comment type="caution">
    <text evidence="1">The sequence shown here is derived from an EMBL/GenBank/DDBJ whole genome shotgun (WGS) entry which is preliminary data.</text>
</comment>
<organism evidence="1 2">
    <name type="scientific">Liparis tanakae</name>
    <name type="common">Tanaka's snailfish</name>
    <dbReference type="NCBI Taxonomy" id="230148"/>
    <lineage>
        <taxon>Eukaryota</taxon>
        <taxon>Metazoa</taxon>
        <taxon>Chordata</taxon>
        <taxon>Craniata</taxon>
        <taxon>Vertebrata</taxon>
        <taxon>Euteleostomi</taxon>
        <taxon>Actinopterygii</taxon>
        <taxon>Neopterygii</taxon>
        <taxon>Teleostei</taxon>
        <taxon>Neoteleostei</taxon>
        <taxon>Acanthomorphata</taxon>
        <taxon>Eupercaria</taxon>
        <taxon>Perciformes</taxon>
        <taxon>Cottioidei</taxon>
        <taxon>Cottales</taxon>
        <taxon>Liparidae</taxon>
        <taxon>Liparis</taxon>
    </lineage>
</organism>
<proteinExistence type="predicted"/>
<reference evidence="1 2" key="1">
    <citation type="submission" date="2019-03" db="EMBL/GenBank/DDBJ databases">
        <title>First draft genome of Liparis tanakae, snailfish: a comprehensive survey of snailfish specific genes.</title>
        <authorList>
            <person name="Kim W."/>
            <person name="Song I."/>
            <person name="Jeong J.-H."/>
            <person name="Kim D."/>
            <person name="Kim S."/>
            <person name="Ryu S."/>
            <person name="Song J.Y."/>
            <person name="Lee S.K."/>
        </authorList>
    </citation>
    <scope>NUCLEOTIDE SEQUENCE [LARGE SCALE GENOMIC DNA]</scope>
    <source>
        <tissue evidence="1">Muscle</tissue>
    </source>
</reference>
<dbReference type="EMBL" id="SRLO01000011">
    <property type="protein sequence ID" value="TNN87210.1"/>
    <property type="molecule type" value="Genomic_DNA"/>
</dbReference>
<dbReference type="Proteomes" id="UP000314294">
    <property type="component" value="Unassembled WGS sequence"/>
</dbReference>
<keyword evidence="2" id="KW-1185">Reference proteome</keyword>